<keyword evidence="1" id="KW-0732">Signal</keyword>
<evidence type="ECO:0000313" key="2">
    <source>
        <dbReference type="EMBL" id="RIW38364.1"/>
    </source>
</evidence>
<keyword evidence="3" id="KW-1185">Reference proteome</keyword>
<evidence type="ECO:0008006" key="4">
    <source>
        <dbReference type="Google" id="ProtNLM"/>
    </source>
</evidence>
<dbReference type="EMBL" id="QXIR01000002">
    <property type="protein sequence ID" value="RIW38364.1"/>
    <property type="molecule type" value="Genomic_DNA"/>
</dbReference>
<dbReference type="RefSeq" id="WP_119545262.1">
    <property type="nucleotide sequence ID" value="NZ_QXIR01000002.1"/>
</dbReference>
<dbReference type="PROSITE" id="PS51257">
    <property type="entry name" value="PROKAR_LIPOPROTEIN"/>
    <property type="match status" value="1"/>
</dbReference>
<comment type="caution">
    <text evidence="2">The sequence shown here is derived from an EMBL/GenBank/DDBJ whole genome shotgun (WGS) entry which is preliminary data.</text>
</comment>
<gene>
    <name evidence="2" type="ORF">D3H55_02160</name>
</gene>
<feature type="signal peptide" evidence="1">
    <location>
        <begin position="1"/>
        <end position="20"/>
    </location>
</feature>
<dbReference type="Proteomes" id="UP000265801">
    <property type="component" value="Unassembled WGS sequence"/>
</dbReference>
<sequence length="226" mass="25481">MNKKKIFLILLILSSVSILSACRIVFDPTAQNAKQKEIQKEHRQTVKVQEQEEVKTEEPEEEPAFKINAFLELDGENMVLTGDTDLPFESYIDISLKIYPGNATIEQIESGEVKPFNEVPPNIVGIGTSVLEDGTLETKTYKRPETSTRYRFELVFEPESQEEEIKQQMIEQAGDLDELAGIQVLKEADPENSMVHGDKPVKGYIKSAEVMKADEPNGDQVTLELH</sequence>
<accession>A0A3A1R9A9</accession>
<name>A0A3A1R9A9_9BACI</name>
<feature type="chain" id="PRO_5039516378" description="Lipoprotein" evidence="1">
    <location>
        <begin position="21"/>
        <end position="226"/>
    </location>
</feature>
<evidence type="ECO:0000313" key="3">
    <source>
        <dbReference type="Proteomes" id="UP000265801"/>
    </source>
</evidence>
<protein>
    <recommendedName>
        <fullName evidence="4">Lipoprotein</fullName>
    </recommendedName>
</protein>
<reference evidence="2 3" key="1">
    <citation type="submission" date="2018-09" db="EMBL/GenBank/DDBJ databases">
        <title>Bacillus saliacetes sp. nov., isolated from Thai shrimp paste (Ka-pi).</title>
        <authorList>
            <person name="Daroonpunt R."/>
            <person name="Tanasupawat S."/>
            <person name="Yiamsombut S."/>
        </authorList>
    </citation>
    <scope>NUCLEOTIDE SEQUENCE [LARGE SCALE GENOMIC DNA]</scope>
    <source>
        <strain evidence="2 3">SKP7-4</strain>
    </source>
</reference>
<proteinExistence type="predicted"/>
<organism evidence="2 3">
    <name type="scientific">Bacillus salacetis</name>
    <dbReference type="NCBI Taxonomy" id="2315464"/>
    <lineage>
        <taxon>Bacteria</taxon>
        <taxon>Bacillati</taxon>
        <taxon>Bacillota</taxon>
        <taxon>Bacilli</taxon>
        <taxon>Bacillales</taxon>
        <taxon>Bacillaceae</taxon>
        <taxon>Bacillus</taxon>
    </lineage>
</organism>
<dbReference type="AlphaFoldDB" id="A0A3A1R9A9"/>
<evidence type="ECO:0000256" key="1">
    <source>
        <dbReference type="SAM" id="SignalP"/>
    </source>
</evidence>
<dbReference type="OrthoDB" id="2842509at2"/>